<sequence length="270" mass="30289">MASYKDTYTYDSLPDVLRSHFAVPVSPHCEIRPGDEHLHTSPEWQNRHIWLLVLPFQSAGTVVKRWGWKDDTHTHRDDLSFKIEENAHAQLMATIHSRMMGWNHSCSAKKAYHKACREQYDIFREPQRWERYLAAIAGEFAEDNLGDAPGSDATPAREVNKAAGTKSEARTNPDASSGIPSTPTTLASSSAEPKLSGSPIQHSIVEATQENSGMPTVHEDEEGFEVVTYKKTSKQKKKRQRTRTLSGLKLLEWVGEHVSGTKSQTAKSHK</sequence>
<protein>
    <submittedName>
        <fullName evidence="2">Uncharacterized protein</fullName>
    </submittedName>
</protein>
<accession>A0A5C3PIL1</accession>
<proteinExistence type="predicted"/>
<dbReference type="InParanoid" id="A0A5C3PIL1"/>
<evidence type="ECO:0000256" key="1">
    <source>
        <dbReference type="SAM" id="MobiDB-lite"/>
    </source>
</evidence>
<name>A0A5C3PIL1_9APHY</name>
<feature type="compositionally biased region" description="Low complexity" evidence="1">
    <location>
        <begin position="180"/>
        <end position="191"/>
    </location>
</feature>
<keyword evidence="3" id="KW-1185">Reference proteome</keyword>
<organism evidence="2 3">
    <name type="scientific">Polyporus arcularius HHB13444</name>
    <dbReference type="NCBI Taxonomy" id="1314778"/>
    <lineage>
        <taxon>Eukaryota</taxon>
        <taxon>Fungi</taxon>
        <taxon>Dikarya</taxon>
        <taxon>Basidiomycota</taxon>
        <taxon>Agaricomycotina</taxon>
        <taxon>Agaricomycetes</taxon>
        <taxon>Polyporales</taxon>
        <taxon>Polyporaceae</taxon>
        <taxon>Polyporus</taxon>
    </lineage>
</organism>
<dbReference type="AlphaFoldDB" id="A0A5C3PIL1"/>
<evidence type="ECO:0000313" key="2">
    <source>
        <dbReference type="EMBL" id="TFK88050.1"/>
    </source>
</evidence>
<dbReference type="Proteomes" id="UP000308197">
    <property type="component" value="Unassembled WGS sequence"/>
</dbReference>
<reference evidence="2 3" key="1">
    <citation type="journal article" date="2019" name="Nat. Ecol. Evol.">
        <title>Megaphylogeny resolves global patterns of mushroom evolution.</title>
        <authorList>
            <person name="Varga T."/>
            <person name="Krizsan K."/>
            <person name="Foldi C."/>
            <person name="Dima B."/>
            <person name="Sanchez-Garcia M."/>
            <person name="Sanchez-Ramirez S."/>
            <person name="Szollosi G.J."/>
            <person name="Szarkandi J.G."/>
            <person name="Papp V."/>
            <person name="Albert L."/>
            <person name="Andreopoulos W."/>
            <person name="Angelini C."/>
            <person name="Antonin V."/>
            <person name="Barry K.W."/>
            <person name="Bougher N.L."/>
            <person name="Buchanan P."/>
            <person name="Buyck B."/>
            <person name="Bense V."/>
            <person name="Catcheside P."/>
            <person name="Chovatia M."/>
            <person name="Cooper J."/>
            <person name="Damon W."/>
            <person name="Desjardin D."/>
            <person name="Finy P."/>
            <person name="Geml J."/>
            <person name="Haridas S."/>
            <person name="Hughes K."/>
            <person name="Justo A."/>
            <person name="Karasinski D."/>
            <person name="Kautmanova I."/>
            <person name="Kiss B."/>
            <person name="Kocsube S."/>
            <person name="Kotiranta H."/>
            <person name="LaButti K.M."/>
            <person name="Lechner B.E."/>
            <person name="Liimatainen K."/>
            <person name="Lipzen A."/>
            <person name="Lukacs Z."/>
            <person name="Mihaltcheva S."/>
            <person name="Morgado L.N."/>
            <person name="Niskanen T."/>
            <person name="Noordeloos M.E."/>
            <person name="Ohm R.A."/>
            <person name="Ortiz-Santana B."/>
            <person name="Ovrebo C."/>
            <person name="Racz N."/>
            <person name="Riley R."/>
            <person name="Savchenko A."/>
            <person name="Shiryaev A."/>
            <person name="Soop K."/>
            <person name="Spirin V."/>
            <person name="Szebenyi C."/>
            <person name="Tomsovsky M."/>
            <person name="Tulloss R.E."/>
            <person name="Uehling J."/>
            <person name="Grigoriev I.V."/>
            <person name="Vagvolgyi C."/>
            <person name="Papp T."/>
            <person name="Martin F.M."/>
            <person name="Miettinen O."/>
            <person name="Hibbett D.S."/>
            <person name="Nagy L.G."/>
        </authorList>
    </citation>
    <scope>NUCLEOTIDE SEQUENCE [LARGE SCALE GENOMIC DNA]</scope>
    <source>
        <strain evidence="2 3">HHB13444</strain>
    </source>
</reference>
<feature type="region of interest" description="Disordered" evidence="1">
    <location>
        <begin position="143"/>
        <end position="197"/>
    </location>
</feature>
<gene>
    <name evidence="2" type="ORF">K466DRAFT_598985</name>
</gene>
<dbReference type="EMBL" id="ML211128">
    <property type="protein sequence ID" value="TFK88050.1"/>
    <property type="molecule type" value="Genomic_DNA"/>
</dbReference>
<evidence type="ECO:0000313" key="3">
    <source>
        <dbReference type="Proteomes" id="UP000308197"/>
    </source>
</evidence>